<gene>
    <name evidence="1" type="ORF">GLOTRDRAFT_130594</name>
</gene>
<dbReference type="Proteomes" id="UP000030669">
    <property type="component" value="Unassembled WGS sequence"/>
</dbReference>
<keyword evidence="2" id="KW-1185">Reference proteome</keyword>
<proteinExistence type="predicted"/>
<reference evidence="1 2" key="1">
    <citation type="journal article" date="2012" name="Science">
        <title>The Paleozoic origin of enzymatic lignin decomposition reconstructed from 31 fungal genomes.</title>
        <authorList>
            <person name="Floudas D."/>
            <person name="Binder M."/>
            <person name="Riley R."/>
            <person name="Barry K."/>
            <person name="Blanchette R.A."/>
            <person name="Henrissat B."/>
            <person name="Martinez A.T."/>
            <person name="Otillar R."/>
            <person name="Spatafora J.W."/>
            <person name="Yadav J.S."/>
            <person name="Aerts A."/>
            <person name="Benoit I."/>
            <person name="Boyd A."/>
            <person name="Carlson A."/>
            <person name="Copeland A."/>
            <person name="Coutinho P.M."/>
            <person name="de Vries R.P."/>
            <person name="Ferreira P."/>
            <person name="Findley K."/>
            <person name="Foster B."/>
            <person name="Gaskell J."/>
            <person name="Glotzer D."/>
            <person name="Gorecki P."/>
            <person name="Heitman J."/>
            <person name="Hesse C."/>
            <person name="Hori C."/>
            <person name="Igarashi K."/>
            <person name="Jurgens J.A."/>
            <person name="Kallen N."/>
            <person name="Kersten P."/>
            <person name="Kohler A."/>
            <person name="Kuees U."/>
            <person name="Kumar T.K.A."/>
            <person name="Kuo A."/>
            <person name="LaButti K."/>
            <person name="Larrondo L.F."/>
            <person name="Lindquist E."/>
            <person name="Ling A."/>
            <person name="Lombard V."/>
            <person name="Lucas S."/>
            <person name="Lundell T."/>
            <person name="Martin R."/>
            <person name="McLaughlin D.J."/>
            <person name="Morgenstern I."/>
            <person name="Morin E."/>
            <person name="Murat C."/>
            <person name="Nagy L.G."/>
            <person name="Nolan M."/>
            <person name="Ohm R.A."/>
            <person name="Patyshakuliyeva A."/>
            <person name="Rokas A."/>
            <person name="Ruiz-Duenas F.J."/>
            <person name="Sabat G."/>
            <person name="Salamov A."/>
            <person name="Samejima M."/>
            <person name="Schmutz J."/>
            <person name="Slot J.C."/>
            <person name="St John F."/>
            <person name="Stenlid J."/>
            <person name="Sun H."/>
            <person name="Sun S."/>
            <person name="Syed K."/>
            <person name="Tsang A."/>
            <person name="Wiebenga A."/>
            <person name="Young D."/>
            <person name="Pisabarro A."/>
            <person name="Eastwood D.C."/>
            <person name="Martin F."/>
            <person name="Cullen D."/>
            <person name="Grigoriev I.V."/>
            <person name="Hibbett D.S."/>
        </authorList>
    </citation>
    <scope>NUCLEOTIDE SEQUENCE [LARGE SCALE GENOMIC DNA]</scope>
    <source>
        <strain evidence="1 2">ATCC 11539</strain>
    </source>
</reference>
<dbReference type="EMBL" id="KB469304">
    <property type="protein sequence ID" value="EPQ54213.1"/>
    <property type="molecule type" value="Genomic_DNA"/>
</dbReference>
<dbReference type="HOGENOM" id="CLU_1219791_0_0_1"/>
<dbReference type="AlphaFoldDB" id="S7Q417"/>
<protein>
    <submittedName>
        <fullName evidence="1">Uncharacterized protein</fullName>
    </submittedName>
</protein>
<dbReference type="OrthoDB" id="3268567at2759"/>
<evidence type="ECO:0000313" key="2">
    <source>
        <dbReference type="Proteomes" id="UP000030669"/>
    </source>
</evidence>
<sequence length="227" mass="25086">MRKVHTDEDDSVMHAAIVHEQTHCTIHVLSVNVVLLCNSHGISVYKSSGLVGRTQSSVLDIVSSETVWSTTFDSWSSGQLSGSPAIWDKLYGGHQGPLMILGPGVMHIVQPSRDLRHYSLRSFRVPQVVAQAPAVGTRFALCVQTEEGRGLVFKTCTFPRVLQEYDEILEAEALQVSPEEVRLGSFVIDEVKDMSPVLTRLDEWTGCACVLLEDDRGQKRLVIVDVV</sequence>
<dbReference type="GeneID" id="19302134"/>
<organism evidence="1 2">
    <name type="scientific">Gloeophyllum trabeum (strain ATCC 11539 / FP-39264 / Madison 617)</name>
    <name type="common">Brown rot fungus</name>
    <dbReference type="NCBI Taxonomy" id="670483"/>
    <lineage>
        <taxon>Eukaryota</taxon>
        <taxon>Fungi</taxon>
        <taxon>Dikarya</taxon>
        <taxon>Basidiomycota</taxon>
        <taxon>Agaricomycotina</taxon>
        <taxon>Agaricomycetes</taxon>
        <taxon>Gloeophyllales</taxon>
        <taxon>Gloeophyllaceae</taxon>
        <taxon>Gloeophyllum</taxon>
    </lineage>
</organism>
<accession>S7Q417</accession>
<dbReference type="KEGG" id="gtr:GLOTRDRAFT_130594"/>
<evidence type="ECO:0000313" key="1">
    <source>
        <dbReference type="EMBL" id="EPQ54213.1"/>
    </source>
</evidence>
<name>S7Q417_GLOTA</name>
<dbReference type="RefSeq" id="XP_007867521.1">
    <property type="nucleotide sequence ID" value="XM_007869330.1"/>
</dbReference>